<keyword evidence="8" id="KW-1185">Reference proteome</keyword>
<evidence type="ECO:0000256" key="3">
    <source>
        <dbReference type="ARBA" id="ARBA00022989"/>
    </source>
</evidence>
<proteinExistence type="predicted"/>
<dbReference type="PANTHER" id="PTHR35529:SF2">
    <property type="entry name" value="SPORULATION PROTEIN YTAF-RELATED"/>
    <property type="match status" value="1"/>
</dbReference>
<name>A0A2T3JMT8_PHOPO</name>
<keyword evidence="2 5" id="KW-0812">Transmembrane</keyword>
<sequence length="186" mass="20260">MSFLLALIFSLSSNLDNFVIGLTYGVKNERIPLKANAIIAFITAFITYISMLGGKLITQLIPNHVSNELGSVIFILMGCWFIGSDLIKKQQQQQQQKKHTVLNFKGAVMLGLLLSINNIGVGILGSITKLNITLVVTLTFVTGMFLTYAGNHIGHSVIGNIVGKYNDLISGSLLILLGILSLMFKF</sequence>
<dbReference type="RefSeq" id="WP_107190802.1">
    <property type="nucleotide sequence ID" value="NZ_PYMN01000020.1"/>
</dbReference>
<evidence type="ECO:0008006" key="10">
    <source>
        <dbReference type="Google" id="ProtNLM"/>
    </source>
</evidence>
<evidence type="ECO:0000313" key="7">
    <source>
        <dbReference type="EMBL" id="PSU50343.1"/>
    </source>
</evidence>
<protein>
    <recommendedName>
        <fullName evidence="10">Manganese efflux pump MntP</fullName>
    </recommendedName>
</protein>
<evidence type="ECO:0000256" key="2">
    <source>
        <dbReference type="ARBA" id="ARBA00022692"/>
    </source>
</evidence>
<evidence type="ECO:0000313" key="8">
    <source>
        <dbReference type="Proteomes" id="UP000241405"/>
    </source>
</evidence>
<dbReference type="InterPro" id="IPR003810">
    <property type="entry name" value="Mntp/YtaF"/>
</dbReference>
<feature type="transmembrane region" description="Helical" evidence="5">
    <location>
        <begin position="132"/>
        <end position="148"/>
    </location>
</feature>
<feature type="transmembrane region" description="Helical" evidence="5">
    <location>
        <begin position="37"/>
        <end position="57"/>
    </location>
</feature>
<organism evidence="7 9">
    <name type="scientific">Photobacterium phosphoreum</name>
    <dbReference type="NCBI Taxonomy" id="659"/>
    <lineage>
        <taxon>Bacteria</taxon>
        <taxon>Pseudomonadati</taxon>
        <taxon>Pseudomonadota</taxon>
        <taxon>Gammaproteobacteria</taxon>
        <taxon>Vibrionales</taxon>
        <taxon>Vibrionaceae</taxon>
        <taxon>Photobacterium</taxon>
    </lineage>
</organism>
<feature type="transmembrane region" description="Helical" evidence="5">
    <location>
        <begin position="168"/>
        <end position="184"/>
    </location>
</feature>
<reference evidence="8 9" key="1">
    <citation type="submission" date="2018-03" db="EMBL/GenBank/DDBJ databases">
        <title>Whole genome sequencing of Histamine producing bacteria.</title>
        <authorList>
            <person name="Butler K."/>
        </authorList>
    </citation>
    <scope>NUCLEOTIDE SEQUENCE [LARGE SCALE GENOMIC DNA]</scope>
    <source>
        <strain evidence="7 9">FS-6.1</strain>
        <strain evidence="6 8">FS-6.2</strain>
    </source>
</reference>
<feature type="transmembrane region" description="Helical" evidence="5">
    <location>
        <begin position="107"/>
        <end position="125"/>
    </location>
</feature>
<dbReference type="Proteomes" id="UP000241405">
    <property type="component" value="Unassembled WGS sequence"/>
</dbReference>
<keyword evidence="1" id="KW-1003">Cell membrane</keyword>
<evidence type="ECO:0000256" key="1">
    <source>
        <dbReference type="ARBA" id="ARBA00022475"/>
    </source>
</evidence>
<evidence type="ECO:0000313" key="6">
    <source>
        <dbReference type="EMBL" id="PSU23897.1"/>
    </source>
</evidence>
<dbReference type="EMBL" id="PYMP01000014">
    <property type="protein sequence ID" value="PSU50343.1"/>
    <property type="molecule type" value="Genomic_DNA"/>
</dbReference>
<evidence type="ECO:0000256" key="4">
    <source>
        <dbReference type="ARBA" id="ARBA00023136"/>
    </source>
</evidence>
<dbReference type="Pfam" id="PF02659">
    <property type="entry name" value="Mntp"/>
    <property type="match status" value="1"/>
</dbReference>
<keyword evidence="3 5" id="KW-1133">Transmembrane helix</keyword>
<accession>A0A2T3JMT8</accession>
<comment type="caution">
    <text evidence="7">The sequence shown here is derived from an EMBL/GenBank/DDBJ whole genome shotgun (WGS) entry which is preliminary data.</text>
</comment>
<gene>
    <name evidence="7" type="ORF">C9J18_14210</name>
    <name evidence="6" type="ORF">CTM96_13495</name>
</gene>
<dbReference type="EMBL" id="PYMO01000014">
    <property type="protein sequence ID" value="PSU23897.1"/>
    <property type="molecule type" value="Genomic_DNA"/>
</dbReference>
<dbReference type="Proteomes" id="UP000241618">
    <property type="component" value="Unassembled WGS sequence"/>
</dbReference>
<dbReference type="PANTHER" id="PTHR35529">
    <property type="entry name" value="MANGANESE EFFLUX PUMP MNTP-RELATED"/>
    <property type="match status" value="1"/>
</dbReference>
<feature type="transmembrane region" description="Helical" evidence="5">
    <location>
        <begin position="69"/>
        <end position="87"/>
    </location>
</feature>
<keyword evidence="4 5" id="KW-0472">Membrane</keyword>
<evidence type="ECO:0000313" key="9">
    <source>
        <dbReference type="Proteomes" id="UP000241618"/>
    </source>
</evidence>
<evidence type="ECO:0000256" key="5">
    <source>
        <dbReference type="SAM" id="Phobius"/>
    </source>
</evidence>
<dbReference type="AlphaFoldDB" id="A0A2T3JMT8"/>